<dbReference type="Proteomes" id="UP000245252">
    <property type="component" value="Unassembled WGS sequence"/>
</dbReference>
<dbReference type="Pfam" id="PF04909">
    <property type="entry name" value="Amidohydro_2"/>
    <property type="match status" value="1"/>
</dbReference>
<accession>A0A2U2DJ03</accession>
<protein>
    <submittedName>
        <fullName evidence="3">Amidohydrolase</fullName>
    </submittedName>
</protein>
<comment type="caution">
    <text evidence="3">The sequence shown here is derived from an EMBL/GenBank/DDBJ whole genome shotgun (WGS) entry which is preliminary data.</text>
</comment>
<dbReference type="PANTHER" id="PTHR43569:SF1">
    <property type="entry name" value="BLL3371 PROTEIN"/>
    <property type="match status" value="1"/>
</dbReference>
<dbReference type="RefSeq" id="WP_109461263.1">
    <property type="nucleotide sequence ID" value="NZ_QFBC01000017.1"/>
</dbReference>
<dbReference type="InterPro" id="IPR006680">
    <property type="entry name" value="Amidohydro-rel"/>
</dbReference>
<comment type="similarity">
    <text evidence="1">Belongs to the metallo-dependent hydrolases superfamily.</text>
</comment>
<evidence type="ECO:0000259" key="2">
    <source>
        <dbReference type="Pfam" id="PF04909"/>
    </source>
</evidence>
<evidence type="ECO:0000313" key="3">
    <source>
        <dbReference type="EMBL" id="PWE53221.1"/>
    </source>
</evidence>
<dbReference type="AlphaFoldDB" id="A0A2U2DJ03"/>
<dbReference type="InterPro" id="IPR052350">
    <property type="entry name" value="Metallo-dep_Lactonases"/>
</dbReference>
<feature type="domain" description="Amidohydrolase-related" evidence="2">
    <location>
        <begin position="5"/>
        <end position="294"/>
    </location>
</feature>
<proteinExistence type="inferred from homology"/>
<keyword evidence="4" id="KW-1185">Reference proteome</keyword>
<reference evidence="3 4" key="1">
    <citation type="submission" date="2018-05" db="EMBL/GenBank/DDBJ databases">
        <title>The draft genome of strain NS-104.</title>
        <authorList>
            <person name="Hang P."/>
            <person name="Jiang J."/>
        </authorList>
    </citation>
    <scope>NUCLEOTIDE SEQUENCE [LARGE SCALE GENOMIC DNA]</scope>
    <source>
        <strain evidence="3 4">NS-104</strain>
    </source>
</reference>
<keyword evidence="3" id="KW-0378">Hydrolase</keyword>
<organism evidence="3 4">
    <name type="scientific">Metarhizobium album</name>
    <dbReference type="NCBI Taxonomy" id="2182425"/>
    <lineage>
        <taxon>Bacteria</taxon>
        <taxon>Pseudomonadati</taxon>
        <taxon>Pseudomonadota</taxon>
        <taxon>Alphaproteobacteria</taxon>
        <taxon>Hyphomicrobiales</taxon>
        <taxon>Rhizobiaceae</taxon>
        <taxon>Metarhizobium</taxon>
    </lineage>
</organism>
<dbReference type="Gene3D" id="3.20.20.140">
    <property type="entry name" value="Metal-dependent hydrolases"/>
    <property type="match status" value="1"/>
</dbReference>
<dbReference type="EMBL" id="QFBC01000017">
    <property type="protein sequence ID" value="PWE53221.1"/>
    <property type="molecule type" value="Genomic_DNA"/>
</dbReference>
<evidence type="ECO:0000256" key="1">
    <source>
        <dbReference type="ARBA" id="ARBA00038310"/>
    </source>
</evidence>
<gene>
    <name evidence="3" type="ORF">DEM27_26510</name>
</gene>
<dbReference type="SUPFAM" id="SSF51556">
    <property type="entry name" value="Metallo-dependent hydrolases"/>
    <property type="match status" value="1"/>
</dbReference>
<evidence type="ECO:0000313" key="4">
    <source>
        <dbReference type="Proteomes" id="UP000245252"/>
    </source>
</evidence>
<sequence length="312" mass="35582">MMKIIDAHHHIWRRKDLPWLMGAMQPRIFGPYESIRRDYPIEEYLEDISGRNIVKSVYVQANWAKERFEDEVAWVQGEADRSGWPHGIVGYCDMTVEDARPALDRLKKYPLMRGIRHQLHWHENPLYRFAADPNLARDPNVMRNVAALADYGWSFDLQVFASQMRGAAELAAACPKVTFILQHAGMPEDLSPAGYDYWRQELKHLAGQPNVVTKLSAFGTFIHKNETGHISRILHEALEIFGPDRCLFGSNFPIEKIWTDYGPLVDSFLIAASDLDEAVRTAIFHDTAMKVYQLDRAGSVAGRPKFGKKTGA</sequence>
<dbReference type="InterPro" id="IPR032466">
    <property type="entry name" value="Metal_Hydrolase"/>
</dbReference>
<dbReference type="PANTHER" id="PTHR43569">
    <property type="entry name" value="AMIDOHYDROLASE"/>
    <property type="match status" value="1"/>
</dbReference>
<dbReference type="OrthoDB" id="9787654at2"/>
<dbReference type="GO" id="GO:0016787">
    <property type="term" value="F:hydrolase activity"/>
    <property type="evidence" value="ECO:0007669"/>
    <property type="project" value="UniProtKB-KW"/>
</dbReference>
<name>A0A2U2DJ03_9HYPH</name>